<evidence type="ECO:0000256" key="2">
    <source>
        <dbReference type="ARBA" id="ARBA00022679"/>
    </source>
</evidence>
<dbReference type="PANTHER" id="PTHR31561">
    <property type="entry name" value="3-KETOACYL-COA SYNTHASE"/>
    <property type="match status" value="1"/>
</dbReference>
<keyword evidence="9" id="KW-1185">Reference proteome</keyword>
<feature type="domain" description="Beta-ketoacyl-[acyl-carrier-protein] synthase III C-terminal" evidence="7">
    <location>
        <begin position="352"/>
        <end position="433"/>
    </location>
</feature>
<dbReference type="Gene3D" id="3.40.47.10">
    <property type="match status" value="1"/>
</dbReference>
<evidence type="ECO:0000256" key="3">
    <source>
        <dbReference type="ARBA" id="ARBA00023315"/>
    </source>
</evidence>
<dbReference type="Pfam" id="PF08392">
    <property type="entry name" value="FAE1_CUT1_RppA"/>
    <property type="match status" value="1"/>
</dbReference>
<dbReference type="OrthoDB" id="329835at2759"/>
<gene>
    <name evidence="8" type="ORF">KFK09_018994</name>
</gene>
<keyword evidence="5" id="KW-1133">Transmembrane helix</keyword>
<keyword evidence="2 4" id="KW-0808">Transferase</keyword>
<dbReference type="SUPFAM" id="SSF53901">
    <property type="entry name" value="Thiolase-like"/>
    <property type="match status" value="2"/>
</dbReference>
<dbReference type="InterPro" id="IPR012392">
    <property type="entry name" value="3-ktacl-CoA_syn"/>
</dbReference>
<dbReference type="GO" id="GO:0016747">
    <property type="term" value="F:acyltransferase activity, transferring groups other than amino-acyl groups"/>
    <property type="evidence" value="ECO:0007669"/>
    <property type="project" value="InterPro"/>
</dbReference>
<evidence type="ECO:0000256" key="5">
    <source>
        <dbReference type="SAM" id="Phobius"/>
    </source>
</evidence>
<dbReference type="InterPro" id="IPR016039">
    <property type="entry name" value="Thiolase-like"/>
</dbReference>
<dbReference type="InterPro" id="IPR013601">
    <property type="entry name" value="FAE1_typ3_polyketide_synth"/>
</dbReference>
<dbReference type="AlphaFoldDB" id="A0A8T3AXC6"/>
<keyword evidence="3 4" id="KW-0012">Acyltransferase</keyword>
<organism evidence="8 9">
    <name type="scientific">Dendrobium nobile</name>
    <name type="common">Orchid</name>
    <dbReference type="NCBI Taxonomy" id="94219"/>
    <lineage>
        <taxon>Eukaryota</taxon>
        <taxon>Viridiplantae</taxon>
        <taxon>Streptophyta</taxon>
        <taxon>Embryophyta</taxon>
        <taxon>Tracheophyta</taxon>
        <taxon>Spermatophyta</taxon>
        <taxon>Magnoliopsida</taxon>
        <taxon>Liliopsida</taxon>
        <taxon>Asparagales</taxon>
        <taxon>Orchidaceae</taxon>
        <taxon>Epidendroideae</taxon>
        <taxon>Malaxideae</taxon>
        <taxon>Dendrobiinae</taxon>
        <taxon>Dendrobium</taxon>
    </lineage>
</organism>
<name>A0A8T3AXC6_DENNO</name>
<evidence type="ECO:0000256" key="1">
    <source>
        <dbReference type="ARBA" id="ARBA00005531"/>
    </source>
</evidence>
<keyword evidence="5" id="KW-0472">Membrane</keyword>
<dbReference type="CDD" id="cd00831">
    <property type="entry name" value="CHS_like"/>
    <property type="match status" value="1"/>
</dbReference>
<dbReference type="EMBL" id="JAGYWB010000013">
    <property type="protein sequence ID" value="KAI0500777.1"/>
    <property type="molecule type" value="Genomic_DNA"/>
</dbReference>
<keyword evidence="5" id="KW-0812">Transmembrane</keyword>
<feature type="domain" description="FAE" evidence="6">
    <location>
        <begin position="59"/>
        <end position="342"/>
    </location>
</feature>
<evidence type="ECO:0000259" key="6">
    <source>
        <dbReference type="Pfam" id="PF08392"/>
    </source>
</evidence>
<dbReference type="PIRSF" id="PIRSF036417">
    <property type="entry name" value="3-ktacl-CoA_syn"/>
    <property type="match status" value="1"/>
</dbReference>
<dbReference type="Proteomes" id="UP000829196">
    <property type="component" value="Unassembled WGS sequence"/>
</dbReference>
<reference evidence="8" key="1">
    <citation type="journal article" date="2022" name="Front. Genet.">
        <title>Chromosome-Scale Assembly of the Dendrobium nobile Genome Provides Insights Into the Molecular Mechanism of the Biosynthesis of the Medicinal Active Ingredient of Dendrobium.</title>
        <authorList>
            <person name="Xu Q."/>
            <person name="Niu S.-C."/>
            <person name="Li K.-L."/>
            <person name="Zheng P.-J."/>
            <person name="Zhang X.-J."/>
            <person name="Jia Y."/>
            <person name="Liu Y."/>
            <person name="Niu Y.-X."/>
            <person name="Yu L.-H."/>
            <person name="Chen D.-F."/>
            <person name="Zhang G.-Q."/>
        </authorList>
    </citation>
    <scope>NUCLEOTIDE SEQUENCE</scope>
    <source>
        <tissue evidence="8">Leaf</tissue>
    </source>
</reference>
<protein>
    <recommendedName>
        <fullName evidence="4">3-ketoacyl-CoA synthase</fullName>
        <ecNumber evidence="4">2.3.1.-</ecNumber>
    </recommendedName>
</protein>
<dbReference type="InterPro" id="IPR013747">
    <property type="entry name" value="ACP_syn_III_C"/>
</dbReference>
<dbReference type="EC" id="2.3.1.-" evidence="4"/>
<dbReference type="GO" id="GO:0016020">
    <property type="term" value="C:membrane"/>
    <property type="evidence" value="ECO:0007669"/>
    <property type="project" value="InterPro"/>
</dbReference>
<comment type="pathway">
    <text evidence="4">Lipid metabolism; fatty acid biosynthesis.</text>
</comment>
<feature type="transmembrane region" description="Helical" evidence="5">
    <location>
        <begin position="12"/>
        <end position="35"/>
    </location>
</feature>
<sequence length="469" mass="52354">MERLHKHHFFSSLLHLLQLLTLYFCFLLEICILLYQCNPSYHLLPLAFILLLLLLLLLFRRPHVYLLDFSCLRPPPNFRVPTAGLIEHLSLINCFDDQSVAFMSKVIVSSGMGEETCFPPPLHFIPPSTALADSLDEARNLLFPTLDDLFSKTRVLPSEIDAVVVNCSGFCPVPSLSAMVVNHYSMREDVKSFNLSGMGCSAGAIGVDLAQGVLRARGGSARYAIVVSTEIVSTGWYSGKDRRKLLLNCFFRMGCAAVLLTNRNEEKARAKYKLIHLLRTQRAFDDLAYRSAMREEDADGITGFSIERDLLRVAAETLKANAAALGARILPAGERLRYVWRKVRVVDWTKVISHFCLPASGRTVTEEIGKGLGIGEREMEAARMTFHRFGNQSSASMWYQLAYEEAKERVQKGERVWQLGMGSGPKCNTMVWESLRRQVGEKEKGPWSSTIDCYPVNCGGDGAAGALDS</sequence>
<evidence type="ECO:0000256" key="4">
    <source>
        <dbReference type="PIRNR" id="PIRNR036417"/>
    </source>
</evidence>
<proteinExistence type="inferred from homology"/>
<comment type="caution">
    <text evidence="8">The sequence shown here is derived from an EMBL/GenBank/DDBJ whole genome shotgun (WGS) entry which is preliminary data.</text>
</comment>
<evidence type="ECO:0000313" key="9">
    <source>
        <dbReference type="Proteomes" id="UP000829196"/>
    </source>
</evidence>
<comment type="similarity">
    <text evidence="1 4">Belongs to the thiolase-like superfamily. Chalcone/stilbene synthases family.</text>
</comment>
<feature type="transmembrane region" description="Helical" evidence="5">
    <location>
        <begin position="41"/>
        <end position="59"/>
    </location>
</feature>
<evidence type="ECO:0000313" key="8">
    <source>
        <dbReference type="EMBL" id="KAI0500777.1"/>
    </source>
</evidence>
<evidence type="ECO:0000259" key="7">
    <source>
        <dbReference type="Pfam" id="PF08541"/>
    </source>
</evidence>
<dbReference type="GO" id="GO:0006633">
    <property type="term" value="P:fatty acid biosynthetic process"/>
    <property type="evidence" value="ECO:0007669"/>
    <property type="project" value="InterPro"/>
</dbReference>
<dbReference type="SMR" id="A0A8T3AXC6"/>
<dbReference type="Pfam" id="PF08541">
    <property type="entry name" value="ACP_syn_III_C"/>
    <property type="match status" value="1"/>
</dbReference>
<accession>A0A8T3AXC6</accession>